<dbReference type="InterPro" id="IPR038344">
    <property type="entry name" value="EF-G_N_sf"/>
</dbReference>
<evidence type="ECO:0000313" key="4">
    <source>
        <dbReference type="Proteomes" id="UP000295310"/>
    </source>
</evidence>
<comment type="caution">
    <text evidence="3">The sequence shown here is derived from an EMBL/GenBank/DDBJ whole genome shotgun (WGS) entry which is preliminary data.</text>
</comment>
<dbReference type="InterPro" id="IPR010841">
    <property type="entry name" value="EF-G-binding_N"/>
</dbReference>
<sequence>MNQIKVYDYIKVKNHVRQLLRIYKTNDLRTNKAEQERLLDEIEAVFSVHDIDVKEEVMKLDDKQLSKAKAEQVLHHLKQYVEPFEMPSQNEMERLFKKVKKLKVPNPETIDTQLISYIGWNDVSAHRKFIIYKDQDEQLHGIYGELSPTKVKGFCKICNKESDVSLFLNKTKASADGTYTKKGDYICHHSEVCNDNLDDIQHLYDFVDHISK</sequence>
<evidence type="ECO:0000313" key="3">
    <source>
        <dbReference type="EMBL" id="TDL98677.1"/>
    </source>
</evidence>
<keyword evidence="4" id="KW-1185">Reference proteome</keyword>
<evidence type="ECO:0000259" key="2">
    <source>
        <dbReference type="Pfam" id="PF16571"/>
    </source>
</evidence>
<dbReference type="EMBL" id="SCWA01000003">
    <property type="protein sequence ID" value="TDL98677.1"/>
    <property type="molecule type" value="Genomic_DNA"/>
</dbReference>
<evidence type="ECO:0000259" key="1">
    <source>
        <dbReference type="Pfam" id="PF07299"/>
    </source>
</evidence>
<organism evidence="3 4">
    <name type="scientific">Macrococcus brunensis</name>
    <dbReference type="NCBI Taxonomy" id="198483"/>
    <lineage>
        <taxon>Bacteria</taxon>
        <taxon>Bacillati</taxon>
        <taxon>Bacillota</taxon>
        <taxon>Bacilli</taxon>
        <taxon>Bacillales</taxon>
        <taxon>Staphylococcaceae</taxon>
        <taxon>Macrococcus</taxon>
    </lineage>
</organism>
<name>A0A4R6BFN5_9STAP</name>
<dbReference type="Gene3D" id="1.20.1280.250">
    <property type="match status" value="1"/>
</dbReference>
<accession>A0A4R6BFN5</accession>
<gene>
    <name evidence="3" type="ORF">ERX27_02565</name>
</gene>
<evidence type="ECO:0008006" key="5">
    <source>
        <dbReference type="Google" id="ProtNLM"/>
    </source>
</evidence>
<reference evidence="3 4" key="1">
    <citation type="submission" date="2019-01" db="EMBL/GenBank/DDBJ databases">
        <title>Draft genome sequences of the type strains of six Macrococcus species.</title>
        <authorList>
            <person name="Mazhar S."/>
            <person name="Altermann E."/>
            <person name="Hill C."/>
            <person name="Mcauliffe O."/>
        </authorList>
    </citation>
    <scope>NUCLEOTIDE SEQUENCE [LARGE SCALE GENOMIC DNA]</scope>
    <source>
        <strain evidence="3 4">CCM4811</strain>
    </source>
</reference>
<dbReference type="Pfam" id="PF07299">
    <property type="entry name" value="EF-G-binding_N"/>
    <property type="match status" value="1"/>
</dbReference>
<dbReference type="CDD" id="cd16342">
    <property type="entry name" value="FusC_FusB"/>
    <property type="match status" value="1"/>
</dbReference>
<protein>
    <recommendedName>
        <fullName evidence="5">Elongation factor G-binding protein</fullName>
    </recommendedName>
</protein>
<proteinExistence type="predicted"/>
<dbReference type="OrthoDB" id="1891078at2"/>
<dbReference type="Proteomes" id="UP000295310">
    <property type="component" value="Unassembled WGS sequence"/>
</dbReference>
<dbReference type="AlphaFoldDB" id="A0A4R6BFN5"/>
<dbReference type="InterPro" id="IPR032330">
    <property type="entry name" value="EF-G-binding_C"/>
</dbReference>
<feature type="domain" description="Elongation factor G-binding protein N-terminal" evidence="1">
    <location>
        <begin position="4"/>
        <end position="85"/>
    </location>
</feature>
<feature type="domain" description="Elongation factor G-binding protein C-terminal treble-clef zinc-finger" evidence="2">
    <location>
        <begin position="98"/>
        <end position="189"/>
    </location>
</feature>
<dbReference type="RefSeq" id="WP_133431270.1">
    <property type="nucleotide sequence ID" value="NZ_CP092172.1"/>
</dbReference>
<dbReference type="Pfam" id="PF16571">
    <property type="entry name" value="FBP_C"/>
    <property type="match status" value="1"/>
</dbReference>